<proteinExistence type="predicted"/>
<dbReference type="AlphaFoldDB" id="A0A8S9I1Q7"/>
<evidence type="ECO:0000313" key="1">
    <source>
        <dbReference type="EMBL" id="KAF2562848.1"/>
    </source>
</evidence>
<name>A0A8S9I1Q7_BRACR</name>
<protein>
    <recommendedName>
        <fullName evidence="2">MATH domain-containing protein</fullName>
    </recommendedName>
</protein>
<evidence type="ECO:0008006" key="2">
    <source>
        <dbReference type="Google" id="ProtNLM"/>
    </source>
</evidence>
<dbReference type="PROSITE" id="PS51257">
    <property type="entry name" value="PROKAR_LIPOPROTEIN"/>
    <property type="match status" value="1"/>
</dbReference>
<dbReference type="SUPFAM" id="SSF49599">
    <property type="entry name" value="TRAF domain-like"/>
    <property type="match status" value="1"/>
</dbReference>
<dbReference type="EMBL" id="QGKY02001250">
    <property type="protein sequence ID" value="KAF2562848.1"/>
    <property type="molecule type" value="Genomic_DNA"/>
</dbReference>
<comment type="caution">
    <text evidence="1">The sequence shown here is derived from an EMBL/GenBank/DDBJ whole genome shotgun (WGS) entry which is preliminary data.</text>
</comment>
<accession>A0A8S9I1Q7</accession>
<organism evidence="1">
    <name type="scientific">Brassica cretica</name>
    <name type="common">Mustard</name>
    <dbReference type="NCBI Taxonomy" id="69181"/>
    <lineage>
        <taxon>Eukaryota</taxon>
        <taxon>Viridiplantae</taxon>
        <taxon>Streptophyta</taxon>
        <taxon>Embryophyta</taxon>
        <taxon>Tracheophyta</taxon>
        <taxon>Spermatophyta</taxon>
        <taxon>Magnoliopsida</taxon>
        <taxon>eudicotyledons</taxon>
        <taxon>Gunneridae</taxon>
        <taxon>Pentapetalae</taxon>
        <taxon>rosids</taxon>
        <taxon>malvids</taxon>
        <taxon>Brassicales</taxon>
        <taxon>Brassicaceae</taxon>
        <taxon>Brassiceae</taxon>
        <taxon>Brassica</taxon>
    </lineage>
</organism>
<gene>
    <name evidence="1" type="ORF">F2Q70_00017333</name>
</gene>
<sequence>MSEKQGAKLSPIFASSSGCEWSVEISWNGHLSMYLHAESLRPGSLRRAIWRFRLLDTSGEYLLELHEVCGLFCAEEKILLKDYDNILSLSEKGKLIIEDK</sequence>
<reference evidence="1" key="1">
    <citation type="submission" date="2019-12" db="EMBL/GenBank/DDBJ databases">
        <title>Genome sequencing and annotation of Brassica cretica.</title>
        <authorList>
            <person name="Studholme D.J."/>
            <person name="Sarris P.F."/>
        </authorList>
    </citation>
    <scope>NUCLEOTIDE SEQUENCE</scope>
    <source>
        <strain evidence="1">PFS-102/07</strain>
        <tissue evidence="1">Leaf</tissue>
    </source>
</reference>